<dbReference type="EMBL" id="CACSLK010000984">
    <property type="protein sequence ID" value="CAA0806594.1"/>
    <property type="molecule type" value="Genomic_DNA"/>
</dbReference>
<dbReference type="AlphaFoldDB" id="A0A9N7R1E1"/>
<sequence>MHYFLTFLIIALSLRQFCTNSLNDDLVGSHLLEEEYDIDFRSYPSYGRPIDSFSDFDKRWETDDSKVFAVAWEKACSSPNYVDFLVPHSRSFLLKPLRFSGPCKSNVKVEISGVILASDDRSDYAEDQRHWLIFDRVEDLVIEGGGTINGIGDIWWKKLLQDK</sequence>
<feature type="signal peptide" evidence="9">
    <location>
        <begin position="1"/>
        <end position="20"/>
    </location>
</feature>
<keyword evidence="7" id="KW-0961">Cell wall biogenesis/degradation</keyword>
<comment type="subcellular location">
    <subcellularLocation>
        <location evidence="1">Secreted</location>
        <location evidence="1">Cell wall</location>
    </subcellularLocation>
</comment>
<feature type="chain" id="PRO_5040143739" evidence="9">
    <location>
        <begin position="21"/>
        <end position="163"/>
    </location>
</feature>
<keyword evidence="9" id="KW-0732">Signal</keyword>
<dbReference type="GO" id="GO:0004650">
    <property type="term" value="F:polygalacturonase activity"/>
    <property type="evidence" value="ECO:0007669"/>
    <property type="project" value="InterPro"/>
</dbReference>
<comment type="caution">
    <text evidence="10">The sequence shown here is derived from an EMBL/GenBank/DDBJ whole genome shotgun (WGS) entry which is preliminary data.</text>
</comment>
<dbReference type="SUPFAM" id="SSF51126">
    <property type="entry name" value="Pectin lyase-like"/>
    <property type="match status" value="1"/>
</dbReference>
<evidence type="ECO:0000256" key="6">
    <source>
        <dbReference type="ARBA" id="ARBA00023295"/>
    </source>
</evidence>
<keyword evidence="3" id="KW-0134">Cell wall</keyword>
<dbReference type="InterPro" id="IPR000743">
    <property type="entry name" value="Glyco_hydro_28"/>
</dbReference>
<evidence type="ECO:0000256" key="7">
    <source>
        <dbReference type="ARBA" id="ARBA00023316"/>
    </source>
</evidence>
<evidence type="ECO:0000256" key="2">
    <source>
        <dbReference type="ARBA" id="ARBA00008834"/>
    </source>
</evidence>
<evidence type="ECO:0000256" key="9">
    <source>
        <dbReference type="SAM" id="SignalP"/>
    </source>
</evidence>
<dbReference type="InterPro" id="IPR011050">
    <property type="entry name" value="Pectin_lyase_fold/virulence"/>
</dbReference>
<dbReference type="GO" id="GO:0071555">
    <property type="term" value="P:cell wall organization"/>
    <property type="evidence" value="ECO:0007669"/>
    <property type="project" value="UniProtKB-KW"/>
</dbReference>
<evidence type="ECO:0000313" key="11">
    <source>
        <dbReference type="Proteomes" id="UP001153555"/>
    </source>
</evidence>
<organism evidence="10 11">
    <name type="scientific">Striga hermonthica</name>
    <name type="common">Purple witchweed</name>
    <name type="synonym">Buchnera hermonthica</name>
    <dbReference type="NCBI Taxonomy" id="68872"/>
    <lineage>
        <taxon>Eukaryota</taxon>
        <taxon>Viridiplantae</taxon>
        <taxon>Streptophyta</taxon>
        <taxon>Embryophyta</taxon>
        <taxon>Tracheophyta</taxon>
        <taxon>Spermatophyta</taxon>
        <taxon>Magnoliopsida</taxon>
        <taxon>eudicotyledons</taxon>
        <taxon>Gunneridae</taxon>
        <taxon>Pentapetalae</taxon>
        <taxon>asterids</taxon>
        <taxon>lamiids</taxon>
        <taxon>Lamiales</taxon>
        <taxon>Orobanchaceae</taxon>
        <taxon>Buchnereae</taxon>
        <taxon>Striga</taxon>
    </lineage>
</organism>
<reference evidence="10" key="1">
    <citation type="submission" date="2019-12" db="EMBL/GenBank/DDBJ databases">
        <authorList>
            <person name="Scholes J."/>
        </authorList>
    </citation>
    <scope>NUCLEOTIDE SEQUENCE</scope>
</reference>
<gene>
    <name evidence="10" type="ORF">SHERM_09483</name>
</gene>
<accession>A0A9N7R1E1</accession>
<dbReference type="Proteomes" id="UP001153555">
    <property type="component" value="Unassembled WGS sequence"/>
</dbReference>
<evidence type="ECO:0000256" key="5">
    <source>
        <dbReference type="ARBA" id="ARBA00022801"/>
    </source>
</evidence>
<dbReference type="GO" id="GO:0005975">
    <property type="term" value="P:carbohydrate metabolic process"/>
    <property type="evidence" value="ECO:0007669"/>
    <property type="project" value="InterPro"/>
</dbReference>
<keyword evidence="4" id="KW-0964">Secreted</keyword>
<keyword evidence="5 8" id="KW-0378">Hydrolase</keyword>
<dbReference type="PANTHER" id="PTHR31375">
    <property type="match status" value="1"/>
</dbReference>
<evidence type="ECO:0000256" key="3">
    <source>
        <dbReference type="ARBA" id="ARBA00022512"/>
    </source>
</evidence>
<evidence type="ECO:0000256" key="1">
    <source>
        <dbReference type="ARBA" id="ARBA00004191"/>
    </source>
</evidence>
<evidence type="ECO:0000256" key="4">
    <source>
        <dbReference type="ARBA" id="ARBA00022525"/>
    </source>
</evidence>
<evidence type="ECO:0000256" key="8">
    <source>
        <dbReference type="RuleBase" id="RU361169"/>
    </source>
</evidence>
<keyword evidence="11" id="KW-1185">Reference proteome</keyword>
<comment type="similarity">
    <text evidence="2 8">Belongs to the glycosyl hydrolase 28 family.</text>
</comment>
<protein>
    <submittedName>
        <fullName evidence="10">Polygalacturonase ADPG1</fullName>
    </submittedName>
</protein>
<proteinExistence type="inferred from homology"/>
<dbReference type="OrthoDB" id="187139at2759"/>
<dbReference type="Gene3D" id="2.160.20.10">
    <property type="entry name" value="Single-stranded right-handed beta-helix, Pectin lyase-like"/>
    <property type="match status" value="1"/>
</dbReference>
<dbReference type="Pfam" id="PF00295">
    <property type="entry name" value="Glyco_hydro_28"/>
    <property type="match status" value="1"/>
</dbReference>
<name>A0A9N7R1E1_STRHE</name>
<keyword evidence="6 8" id="KW-0326">Glycosidase</keyword>
<dbReference type="InterPro" id="IPR012334">
    <property type="entry name" value="Pectin_lyas_fold"/>
</dbReference>
<evidence type="ECO:0000313" key="10">
    <source>
        <dbReference type="EMBL" id="CAA0806594.1"/>
    </source>
</evidence>